<comment type="caution">
    <text evidence="1">The sequence shown here is derived from an EMBL/GenBank/DDBJ whole genome shotgun (WGS) entry which is preliminary data.</text>
</comment>
<proteinExistence type="predicted"/>
<gene>
    <name evidence="1" type="ORF">HHJ78_00360</name>
</gene>
<reference evidence="1 2" key="1">
    <citation type="submission" date="2020-04" db="EMBL/GenBank/DDBJ databases">
        <title>Antimicrobial susceptibility and clonality of vaginal-derived multi-drug resistant Mobiluncus isolates in China.</title>
        <authorList>
            <person name="Zhang X."/>
        </authorList>
    </citation>
    <scope>NUCLEOTIDE SEQUENCE [LARGE SCALE GENOMIC DNA]</scope>
    <source>
        <strain evidence="1 2">13</strain>
    </source>
</reference>
<dbReference type="RefSeq" id="WP_169771333.1">
    <property type="nucleotide sequence ID" value="NZ_JABCUR010000001.1"/>
</dbReference>
<dbReference type="Proteomes" id="UP000578252">
    <property type="component" value="Unassembled WGS sequence"/>
</dbReference>
<dbReference type="EMBL" id="JABCUR010000001">
    <property type="protein sequence ID" value="NMW64029.1"/>
    <property type="molecule type" value="Genomic_DNA"/>
</dbReference>
<accession>A0A7Y0TZ96</accession>
<evidence type="ECO:0000313" key="1">
    <source>
        <dbReference type="EMBL" id="NMW64029.1"/>
    </source>
</evidence>
<sequence length="45" mass="5059">MENLNLSMEGMRQAINDSQTIIASAVEQRIETEMNVLRLHASLVT</sequence>
<protein>
    <submittedName>
        <fullName evidence="1">Uncharacterized protein</fullName>
    </submittedName>
</protein>
<organism evidence="1 2">
    <name type="scientific">Mobiluncus mulieris</name>
    <dbReference type="NCBI Taxonomy" id="2052"/>
    <lineage>
        <taxon>Bacteria</taxon>
        <taxon>Bacillati</taxon>
        <taxon>Actinomycetota</taxon>
        <taxon>Actinomycetes</taxon>
        <taxon>Actinomycetales</taxon>
        <taxon>Actinomycetaceae</taxon>
        <taxon>Mobiluncus</taxon>
    </lineage>
</organism>
<name>A0A7Y0TZ96_9ACTO</name>
<evidence type="ECO:0000313" key="2">
    <source>
        <dbReference type="Proteomes" id="UP000578252"/>
    </source>
</evidence>
<dbReference type="AlphaFoldDB" id="A0A7Y0TZ96"/>